<proteinExistence type="predicted"/>
<organism evidence="2 3">
    <name type="scientific">Parendozoicomonas callyspongiae</name>
    <dbReference type="NCBI Taxonomy" id="2942213"/>
    <lineage>
        <taxon>Bacteria</taxon>
        <taxon>Pseudomonadati</taxon>
        <taxon>Pseudomonadota</taxon>
        <taxon>Gammaproteobacteria</taxon>
        <taxon>Oceanospirillales</taxon>
        <taxon>Endozoicomonadaceae</taxon>
        <taxon>Parendozoicomonas</taxon>
    </lineage>
</organism>
<feature type="region of interest" description="Disordered" evidence="1">
    <location>
        <begin position="241"/>
        <end position="268"/>
    </location>
</feature>
<protein>
    <submittedName>
        <fullName evidence="2">Uncharacterized protein</fullName>
    </submittedName>
</protein>
<dbReference type="EMBL" id="JAMFLX010000011">
    <property type="protein sequence ID" value="MCL6270155.1"/>
    <property type="molecule type" value="Genomic_DNA"/>
</dbReference>
<dbReference type="RefSeq" id="WP_249699318.1">
    <property type="nucleotide sequence ID" value="NZ_JAMFLX010000011.1"/>
</dbReference>
<dbReference type="Proteomes" id="UP001203338">
    <property type="component" value="Unassembled WGS sequence"/>
</dbReference>
<evidence type="ECO:0000313" key="3">
    <source>
        <dbReference type="Proteomes" id="UP001203338"/>
    </source>
</evidence>
<sequence>MAGLAGQTCAYNIKIYVNGIKDKQELKVEPSPPLPDLPSLASEVLEDWLPFKKLIFSLAIMSLIETAGKTLLDSHNHHSGGSIHFYPRKQRLPDRMFFQQPNGPNRSLILFYEGLYEYNPSYPKQLTIFMSCKNIDIIRTTESSTTCSELPIATVAYEIDTAPSGPRPDPYPKLRSINIKTHTRLTKPGMITPTYGLTGLFSGLACQSKSSPPDRINQELIQKGRFPSPITPYPALGVGISTFTPNPVVTDSPPHAPPTSTTCRKRKK</sequence>
<comment type="caution">
    <text evidence="2">The sequence shown here is derived from an EMBL/GenBank/DDBJ whole genome shotgun (WGS) entry which is preliminary data.</text>
</comment>
<name>A0ABT0PFK2_9GAMM</name>
<gene>
    <name evidence="2" type="ORF">M3P05_09440</name>
</gene>
<reference evidence="2 3" key="1">
    <citation type="submission" date="2022-05" db="EMBL/GenBank/DDBJ databases">
        <authorList>
            <person name="Park J.-S."/>
        </authorList>
    </citation>
    <scope>NUCLEOTIDE SEQUENCE [LARGE SCALE GENOMIC DNA]</scope>
    <source>
        <strain evidence="2 3">2012CJ34-2</strain>
    </source>
</reference>
<evidence type="ECO:0000256" key="1">
    <source>
        <dbReference type="SAM" id="MobiDB-lite"/>
    </source>
</evidence>
<keyword evidence="3" id="KW-1185">Reference proteome</keyword>
<accession>A0ABT0PFK2</accession>
<evidence type="ECO:0000313" key="2">
    <source>
        <dbReference type="EMBL" id="MCL6270155.1"/>
    </source>
</evidence>